<keyword evidence="1" id="KW-0732">Signal</keyword>
<evidence type="ECO:0000313" key="3">
    <source>
        <dbReference type="Proteomes" id="UP000035722"/>
    </source>
</evidence>
<dbReference type="InterPro" id="IPR019546">
    <property type="entry name" value="TAT_signal_bac_arc"/>
</dbReference>
<evidence type="ECO:0000313" key="2">
    <source>
        <dbReference type="EMBL" id="CCQ44824.1"/>
    </source>
</evidence>
<dbReference type="NCBIfam" id="TIGR01409">
    <property type="entry name" value="TAT_signal_seq"/>
    <property type="match status" value="1"/>
</dbReference>
<evidence type="ECO:0000256" key="1">
    <source>
        <dbReference type="SAM" id="SignalP"/>
    </source>
</evidence>
<dbReference type="Proteomes" id="UP000035722">
    <property type="component" value="Unassembled WGS sequence"/>
</dbReference>
<sequence>MINRRHFLTTVAVGTASAAALAACGTGSSSSGGETGTAEKPVTINYTWWGNDDRAERTRKAIALFESKNPDVKVNGNFTDFAGYWQKRATEAAGGGLPDVMQWDLSYLRDYGQRNQLLDLGTVKINTDAFEKSLLPSGQIKGKTYGIPTSTNAFAVYYDPAKLASLGIAEPDGSWTYKEFNDFLTEVGGKSNGALFGSTDYTGVWWMFNIWLRQNNIEAFTEDGKLGFTKDDMKKWWNTTAGLRGTPAIVSEERVTQLAPKSPFGSNVTATEVTWDNFMAGYLGDSGAKELKLVPVPSDDPDNLGLFLKPSMLMVASAKTKYKDAAARFIDFMVNDPEVGQIFKTSRGVPASKTQRDGTTFEGTDKLVVDYEKSIEKYLKDAPEPPIVGFGTLEASFKRVSSDLNYGKLTIDGAADAWFKEAEDLIKQNA</sequence>
<dbReference type="SUPFAM" id="SSF53850">
    <property type="entry name" value="Periplasmic binding protein-like II"/>
    <property type="match status" value="1"/>
</dbReference>
<dbReference type="EMBL" id="CAQI01000029">
    <property type="protein sequence ID" value="CCQ44824.1"/>
    <property type="molecule type" value="Genomic_DNA"/>
</dbReference>
<reference evidence="3" key="1">
    <citation type="journal article" date="2014" name="Genome Announc.">
        <title>Genome Sequence of Arthrobacter siccitolerans 4J27, a Xeroprotectant-Producing Desiccation-Tolerant Microorganism.</title>
        <authorList>
            <person name="Manzanera M."/>
            <person name="Santa-Cruz-Calvo L."/>
            <person name="Vilchez J.I."/>
            <person name="Garcia-Fontana C."/>
            <person name="Silva-Castro G.A."/>
            <person name="Calvo C."/>
            <person name="Gonzalez-Lopez J."/>
        </authorList>
    </citation>
    <scope>NUCLEOTIDE SEQUENCE [LARGE SCALE GENOMIC DNA]</scope>
    <source>
        <strain evidence="3">4J27</strain>
    </source>
</reference>
<feature type="chain" id="PRO_5001532727" evidence="1">
    <location>
        <begin position="23"/>
        <end position="430"/>
    </location>
</feature>
<dbReference type="Gene3D" id="3.40.190.10">
    <property type="entry name" value="Periplasmic binding protein-like II"/>
    <property type="match status" value="2"/>
</dbReference>
<dbReference type="InterPro" id="IPR006311">
    <property type="entry name" value="TAT_signal"/>
</dbReference>
<dbReference type="OrthoDB" id="7918484at2"/>
<accession>A0A024GZ98</accession>
<comment type="caution">
    <text evidence="2">The sequence shown here is derived from an EMBL/GenBank/DDBJ whole genome shotgun (WGS) entry which is preliminary data.</text>
</comment>
<dbReference type="PANTHER" id="PTHR43649">
    <property type="entry name" value="ARABINOSE-BINDING PROTEIN-RELATED"/>
    <property type="match status" value="1"/>
</dbReference>
<gene>
    <name evidence="2" type="ORF">ARTSIC4J27_754</name>
</gene>
<name>A0A024GZ98_9MICC</name>
<dbReference type="PROSITE" id="PS51318">
    <property type="entry name" value="TAT"/>
    <property type="match status" value="1"/>
</dbReference>
<dbReference type="RefSeq" id="WP_050053857.1">
    <property type="nucleotide sequence ID" value="NZ_CAQI01000029.1"/>
</dbReference>
<feature type="signal peptide" evidence="1">
    <location>
        <begin position="1"/>
        <end position="22"/>
    </location>
</feature>
<dbReference type="PANTHER" id="PTHR43649:SF30">
    <property type="entry name" value="ABC TRANSPORTER SUBSTRATE-BINDING PROTEIN"/>
    <property type="match status" value="1"/>
</dbReference>
<dbReference type="AlphaFoldDB" id="A0A024GZ98"/>
<dbReference type="PROSITE" id="PS51257">
    <property type="entry name" value="PROKAR_LIPOPROTEIN"/>
    <property type="match status" value="1"/>
</dbReference>
<dbReference type="InterPro" id="IPR050490">
    <property type="entry name" value="Bact_solute-bd_prot1"/>
</dbReference>
<keyword evidence="3" id="KW-1185">Reference proteome</keyword>
<dbReference type="Pfam" id="PF13416">
    <property type="entry name" value="SBP_bac_8"/>
    <property type="match status" value="1"/>
</dbReference>
<protein>
    <submittedName>
        <fullName evidence="2">Tat (Twin-arginine translocation) pathway signal sequence domain protein</fullName>
    </submittedName>
</protein>
<organism evidence="2 3">
    <name type="scientific">Pseudarthrobacter siccitolerans</name>
    <dbReference type="NCBI Taxonomy" id="861266"/>
    <lineage>
        <taxon>Bacteria</taxon>
        <taxon>Bacillati</taxon>
        <taxon>Actinomycetota</taxon>
        <taxon>Actinomycetes</taxon>
        <taxon>Micrococcales</taxon>
        <taxon>Micrococcaceae</taxon>
        <taxon>Pseudarthrobacter</taxon>
    </lineage>
</organism>
<dbReference type="InterPro" id="IPR006059">
    <property type="entry name" value="SBP"/>
</dbReference>
<proteinExistence type="predicted"/>
<dbReference type="STRING" id="861266.ARTSIC4J27_754"/>